<keyword evidence="1 2" id="KW-0807">Transducer</keyword>
<dbReference type="Pfam" id="PF00015">
    <property type="entry name" value="MCPsignal"/>
    <property type="match status" value="1"/>
</dbReference>
<dbReference type="SUPFAM" id="SSF58104">
    <property type="entry name" value="Methyl-accepting chemotaxis protein (MCP) signaling domain"/>
    <property type="match status" value="1"/>
</dbReference>
<reference evidence="4 5" key="2">
    <citation type="journal article" date="2012" name="Stand. Genomic Sci.">
        <title>Complete genome sequence of the sulfate-reducing firmicute Desulfotomaculum ruminis type strain (DL(T)).</title>
        <authorList>
            <person name="Spring S."/>
            <person name="Visser M."/>
            <person name="Lu M."/>
            <person name="Copeland A."/>
            <person name="Lapidus A."/>
            <person name="Lucas S."/>
            <person name="Cheng J.F."/>
            <person name="Han C."/>
            <person name="Tapia R."/>
            <person name="Goodwin L.A."/>
            <person name="Pitluck S."/>
            <person name="Ivanova N."/>
            <person name="Land M."/>
            <person name="Hauser L."/>
            <person name="Larimer F."/>
            <person name="Rohde M."/>
            <person name="Goker M."/>
            <person name="Detter J.C."/>
            <person name="Kyrpides N.C."/>
            <person name="Woyke T."/>
            <person name="Schaap P.J."/>
            <person name="Plugge C.M."/>
            <person name="Muyzer G."/>
            <person name="Kuever J."/>
            <person name="Pereira I.A."/>
            <person name="Parshina S.N."/>
            <person name="Bernier-Latmani R."/>
            <person name="Stams A.J."/>
            <person name="Klenk H.P."/>
        </authorList>
    </citation>
    <scope>NUCLEOTIDE SEQUENCE [LARGE SCALE GENOMIC DNA]</scope>
    <source>
        <strain evidence="5">ATCC 23193 / DSM 2154 / NCIB 8452 / DL</strain>
    </source>
</reference>
<sequence>MYETRDEILKALAYTGQYLREMLPLDCMVAVTDGVKFVAYYPGRKVDVGAKTGALIPEDDFVIHQAFKTGQKFEGEIPKEAYGVPFKGIVMPIKDGEGKTIGTFNLGIDMSSQQELTMIAEQLAASFQQIAASSQGLASSADELNSSQKDLITLSQKAKEDLKHTDEILSLINGVASQTKLLGLNAAIEAARAGELGKGFTVVAQEIRKLSDRTASSTKEIAGTLKLISNHIEQIAKHIEKTEQIGENQAAASQEISAAIEENTSVTEQLVSLAKIL</sequence>
<keyword evidence="5" id="KW-1185">Reference proteome</keyword>
<protein>
    <submittedName>
        <fullName evidence="4">Chemotaxis sensory transducer</fullName>
    </submittedName>
</protein>
<accession>F6DV63</accession>
<gene>
    <name evidence="4" type="ordered locus">Desru_0852</name>
</gene>
<dbReference type="RefSeq" id="WP_013840900.1">
    <property type="nucleotide sequence ID" value="NC_015589.1"/>
</dbReference>
<reference evidence="5" key="1">
    <citation type="submission" date="2011-05" db="EMBL/GenBank/DDBJ databases">
        <title>Complete sequence of Desulfotomaculum ruminis DSM 2154.</title>
        <authorList>
            <person name="Lucas S."/>
            <person name="Copeland A."/>
            <person name="Lapidus A."/>
            <person name="Cheng J.-F."/>
            <person name="Goodwin L."/>
            <person name="Pitluck S."/>
            <person name="Lu M."/>
            <person name="Detter J.C."/>
            <person name="Han C."/>
            <person name="Tapia R."/>
            <person name="Land M."/>
            <person name="Hauser L."/>
            <person name="Kyrpides N."/>
            <person name="Ivanova N."/>
            <person name="Mikhailova N."/>
            <person name="Pagani I."/>
            <person name="Stams A.J.M."/>
            <person name="Plugge C.M."/>
            <person name="Muyzer G."/>
            <person name="Kuever J."/>
            <person name="Parshina S.N."/>
            <person name="Ivanova A.E."/>
            <person name="Nazina T.N."/>
            <person name="Brambilla E."/>
            <person name="Spring S."/>
            <person name="Klenk H.-P."/>
            <person name="Woyke T."/>
        </authorList>
    </citation>
    <scope>NUCLEOTIDE SEQUENCE [LARGE SCALE GENOMIC DNA]</scope>
    <source>
        <strain evidence="5">ATCC 23193 / DSM 2154 / NCIB 8452 / DL</strain>
    </source>
</reference>
<dbReference type="Proteomes" id="UP000009234">
    <property type="component" value="Chromosome"/>
</dbReference>
<dbReference type="PANTHER" id="PTHR32089:SF112">
    <property type="entry name" value="LYSOZYME-LIKE PROTEIN-RELATED"/>
    <property type="match status" value="1"/>
</dbReference>
<evidence type="ECO:0000313" key="5">
    <source>
        <dbReference type="Proteomes" id="UP000009234"/>
    </source>
</evidence>
<evidence type="ECO:0000256" key="1">
    <source>
        <dbReference type="ARBA" id="ARBA00023224"/>
    </source>
</evidence>
<dbReference type="HOGENOM" id="CLU_043276_0_0_9"/>
<dbReference type="GO" id="GO:0016020">
    <property type="term" value="C:membrane"/>
    <property type="evidence" value="ECO:0007669"/>
    <property type="project" value="InterPro"/>
</dbReference>
<evidence type="ECO:0000259" key="3">
    <source>
        <dbReference type="PROSITE" id="PS50111"/>
    </source>
</evidence>
<dbReference type="EMBL" id="CP002780">
    <property type="protein sequence ID" value="AEG59129.1"/>
    <property type="molecule type" value="Genomic_DNA"/>
</dbReference>
<dbReference type="KEGG" id="dru:Desru_0852"/>
<proteinExistence type="predicted"/>
<dbReference type="GO" id="GO:0007165">
    <property type="term" value="P:signal transduction"/>
    <property type="evidence" value="ECO:0007669"/>
    <property type="project" value="UniProtKB-KW"/>
</dbReference>
<name>F6DV63_DESRL</name>
<dbReference type="Gene3D" id="1.10.287.950">
    <property type="entry name" value="Methyl-accepting chemotaxis protein"/>
    <property type="match status" value="1"/>
</dbReference>
<dbReference type="PROSITE" id="PS50111">
    <property type="entry name" value="CHEMOTAXIS_TRANSDUC_2"/>
    <property type="match status" value="1"/>
</dbReference>
<evidence type="ECO:0000256" key="2">
    <source>
        <dbReference type="PROSITE-ProRule" id="PRU00284"/>
    </source>
</evidence>
<feature type="domain" description="Methyl-accepting transducer" evidence="3">
    <location>
        <begin position="111"/>
        <end position="277"/>
    </location>
</feature>
<dbReference type="InterPro" id="IPR004089">
    <property type="entry name" value="MCPsignal_dom"/>
</dbReference>
<evidence type="ECO:0000313" key="4">
    <source>
        <dbReference type="EMBL" id="AEG59129.1"/>
    </source>
</evidence>
<dbReference type="STRING" id="696281.Desru_0852"/>
<organism evidence="4 5">
    <name type="scientific">Desulforamulus ruminis (strain ATCC 23193 / DSM 2154 / NCIMB 8452 / DL)</name>
    <name type="common">Desulfotomaculum ruminis</name>
    <dbReference type="NCBI Taxonomy" id="696281"/>
    <lineage>
        <taxon>Bacteria</taxon>
        <taxon>Bacillati</taxon>
        <taxon>Bacillota</taxon>
        <taxon>Clostridia</taxon>
        <taxon>Eubacteriales</taxon>
        <taxon>Peptococcaceae</taxon>
        <taxon>Desulforamulus</taxon>
    </lineage>
</organism>
<dbReference type="eggNOG" id="COG0840">
    <property type="taxonomic scope" value="Bacteria"/>
</dbReference>
<dbReference type="AlphaFoldDB" id="F6DV63"/>
<dbReference type="PANTHER" id="PTHR32089">
    <property type="entry name" value="METHYL-ACCEPTING CHEMOTAXIS PROTEIN MCPB"/>
    <property type="match status" value="1"/>
</dbReference>
<dbReference type="OrthoDB" id="3192at2"/>
<dbReference type="SMART" id="SM00283">
    <property type="entry name" value="MA"/>
    <property type="match status" value="1"/>
</dbReference>